<comment type="caution">
    <text evidence="1">The sequence shown here is derived from an EMBL/GenBank/DDBJ whole genome shotgun (WGS) entry which is preliminary data.</text>
</comment>
<dbReference type="Proteomes" id="UP000288002">
    <property type="component" value="Unassembled WGS sequence"/>
</dbReference>
<evidence type="ECO:0008006" key="3">
    <source>
        <dbReference type="Google" id="ProtNLM"/>
    </source>
</evidence>
<dbReference type="InterPro" id="IPR025639">
    <property type="entry name" value="DruA"/>
</dbReference>
<proteinExistence type="predicted"/>
<dbReference type="Pfam" id="PF14236">
    <property type="entry name" value="DruA"/>
    <property type="match status" value="1"/>
</dbReference>
<dbReference type="EMBL" id="MKWS01000001">
    <property type="protein sequence ID" value="RVD79790.1"/>
    <property type="molecule type" value="Genomic_DNA"/>
</dbReference>
<reference evidence="1 2" key="1">
    <citation type="submission" date="2016-10" db="EMBL/GenBank/DDBJ databases">
        <title>Search of new enzymes for the oxidation of sulfur compounds.</title>
        <authorList>
            <person name="Novo A."/>
            <person name="Moreira I.S."/>
            <person name="Castro P.M."/>
        </authorList>
    </citation>
    <scope>NUCLEOTIDE SEQUENCE [LARGE SCALE GENOMIC DNA]</scope>
    <source>
        <strain evidence="1 2">A9</strain>
    </source>
</reference>
<accession>A0AA94ESR6</accession>
<protein>
    <recommendedName>
        <fullName evidence="3">DUF4338 domain-containing protein</fullName>
    </recommendedName>
</protein>
<sequence>MYTLGASKAKQQGLHFAYLVVVNSKQGCRKMPTGSAIIIGVNPREANLKRKVREHLHQLGFTRSQEGALCPPGHGKDAIRALHGAQREERLSASDRFIARSTAKLMPYFASGGEVVPEKISPVLERVSSGTWQSDLFRLASLSWSVPVSNGFGRRLRYLVWDQANGKLIGLIAIGDPVFNLGVRDKFIGWDTADRAARLVNLMDAYVLGAVPPYNALLGGKLVACLLRSRDIYDDFATVYGGSTGIISQAEKNARLLAVVTTSSMGRSAVYNRLKMDGTEYLKSIGFTGGWGHFHIPDWLFIELRDYLRDLDHQYADQHAFGQGPNWRLRTTRAALKALGFKDDLMRHGIQREVFICQLAGNAAKLLQGGSGKPDTQSLLSVREIGELALTRWMIPRSRNRPEFRDWKPTDLIHLYGNQASHFSTPSDVATTSRCIFSLRG</sequence>
<gene>
    <name evidence="1" type="ORF">A9HBioS_0314</name>
</gene>
<organism evidence="1 2">
    <name type="scientific">Pseudomonas koreensis</name>
    <dbReference type="NCBI Taxonomy" id="198620"/>
    <lineage>
        <taxon>Bacteria</taxon>
        <taxon>Pseudomonadati</taxon>
        <taxon>Pseudomonadota</taxon>
        <taxon>Gammaproteobacteria</taxon>
        <taxon>Pseudomonadales</taxon>
        <taxon>Pseudomonadaceae</taxon>
        <taxon>Pseudomonas</taxon>
    </lineage>
</organism>
<name>A0AA94ESR6_9PSED</name>
<dbReference type="AlphaFoldDB" id="A0AA94ESR6"/>
<evidence type="ECO:0000313" key="1">
    <source>
        <dbReference type="EMBL" id="RVD79790.1"/>
    </source>
</evidence>
<evidence type="ECO:0000313" key="2">
    <source>
        <dbReference type="Proteomes" id="UP000288002"/>
    </source>
</evidence>